<evidence type="ECO:0000256" key="8">
    <source>
        <dbReference type="SAM" id="Phobius"/>
    </source>
</evidence>
<evidence type="ECO:0000256" key="1">
    <source>
        <dbReference type="ARBA" id="ARBA00004651"/>
    </source>
</evidence>
<feature type="domain" description="Major facilitator superfamily (MFS) profile" evidence="9">
    <location>
        <begin position="26"/>
        <end position="480"/>
    </location>
</feature>
<feature type="transmembrane region" description="Helical" evidence="8">
    <location>
        <begin position="182"/>
        <end position="201"/>
    </location>
</feature>
<feature type="transmembrane region" description="Helical" evidence="8">
    <location>
        <begin position="64"/>
        <end position="84"/>
    </location>
</feature>
<evidence type="ECO:0000313" key="11">
    <source>
        <dbReference type="Proteomes" id="UP000198504"/>
    </source>
</evidence>
<keyword evidence="4" id="KW-1003">Cell membrane</keyword>
<feature type="transmembrane region" description="Helical" evidence="8">
    <location>
        <begin position="25"/>
        <end position="44"/>
    </location>
</feature>
<dbReference type="InterPro" id="IPR004638">
    <property type="entry name" value="EmrB-like"/>
</dbReference>
<evidence type="ECO:0000256" key="2">
    <source>
        <dbReference type="ARBA" id="ARBA00008537"/>
    </source>
</evidence>
<dbReference type="PRINTS" id="PR01036">
    <property type="entry name" value="TCRTETB"/>
</dbReference>
<gene>
    <name evidence="10" type="ORF">SAMN05421756_101390</name>
</gene>
<dbReference type="InterPro" id="IPR036259">
    <property type="entry name" value="MFS_trans_sf"/>
</dbReference>
<keyword evidence="5 8" id="KW-0812">Transmembrane</keyword>
<dbReference type="InterPro" id="IPR011701">
    <property type="entry name" value="MFS"/>
</dbReference>
<dbReference type="EMBL" id="FOFA01000001">
    <property type="protein sequence ID" value="SEP68864.1"/>
    <property type="molecule type" value="Genomic_DNA"/>
</dbReference>
<feature type="transmembrane region" description="Helical" evidence="8">
    <location>
        <begin position="370"/>
        <end position="390"/>
    </location>
</feature>
<evidence type="ECO:0000256" key="7">
    <source>
        <dbReference type="ARBA" id="ARBA00023136"/>
    </source>
</evidence>
<dbReference type="Gene3D" id="1.20.1720.10">
    <property type="entry name" value="Multidrug resistance protein D"/>
    <property type="match status" value="1"/>
</dbReference>
<dbReference type="STRING" id="1036181.SAMN05421756_101390"/>
<name>A0A1H8ZWW7_9ACTN</name>
<feature type="transmembrane region" description="Helical" evidence="8">
    <location>
        <begin position="453"/>
        <end position="474"/>
    </location>
</feature>
<reference evidence="11" key="1">
    <citation type="submission" date="2016-10" db="EMBL/GenBank/DDBJ databases">
        <authorList>
            <person name="Varghese N."/>
            <person name="Submissions S."/>
        </authorList>
    </citation>
    <scope>NUCLEOTIDE SEQUENCE [LARGE SCALE GENOMIC DNA]</scope>
    <source>
        <strain evidence="11">CGMCC 4.6856</strain>
    </source>
</reference>
<comment type="subcellular location">
    <subcellularLocation>
        <location evidence="1">Cell membrane</location>
        <topology evidence="1">Multi-pass membrane protein</topology>
    </subcellularLocation>
</comment>
<feature type="transmembrane region" description="Helical" evidence="8">
    <location>
        <begin position="154"/>
        <end position="176"/>
    </location>
</feature>
<dbReference type="PANTHER" id="PTHR42718:SF9">
    <property type="entry name" value="MAJOR FACILITATOR SUPERFAMILY MULTIDRUG TRANSPORTER MFSC"/>
    <property type="match status" value="1"/>
</dbReference>
<feature type="transmembrane region" description="Helical" evidence="8">
    <location>
        <begin position="313"/>
        <end position="333"/>
    </location>
</feature>
<organism evidence="10 11">
    <name type="scientific">Microlunatus flavus</name>
    <dbReference type="NCBI Taxonomy" id="1036181"/>
    <lineage>
        <taxon>Bacteria</taxon>
        <taxon>Bacillati</taxon>
        <taxon>Actinomycetota</taxon>
        <taxon>Actinomycetes</taxon>
        <taxon>Propionibacteriales</taxon>
        <taxon>Propionibacteriaceae</taxon>
        <taxon>Microlunatus</taxon>
    </lineage>
</organism>
<comment type="similarity">
    <text evidence="2">Belongs to the major facilitator superfamily. EmrB family.</text>
</comment>
<feature type="transmembrane region" description="Helical" evidence="8">
    <location>
        <begin position="411"/>
        <end position="433"/>
    </location>
</feature>
<feature type="transmembrane region" description="Helical" evidence="8">
    <location>
        <begin position="345"/>
        <end position="364"/>
    </location>
</feature>
<accession>A0A1H8ZWW7</accession>
<dbReference type="Gene3D" id="1.20.1250.20">
    <property type="entry name" value="MFS general substrate transporter like domains"/>
    <property type="match status" value="1"/>
</dbReference>
<keyword evidence="3" id="KW-0813">Transport</keyword>
<feature type="transmembrane region" description="Helical" evidence="8">
    <location>
        <begin position="96"/>
        <end position="116"/>
    </location>
</feature>
<dbReference type="Proteomes" id="UP000198504">
    <property type="component" value="Unassembled WGS sequence"/>
</dbReference>
<dbReference type="Pfam" id="PF07690">
    <property type="entry name" value="MFS_1"/>
    <property type="match status" value="1"/>
</dbReference>
<evidence type="ECO:0000259" key="9">
    <source>
        <dbReference type="PROSITE" id="PS50850"/>
    </source>
</evidence>
<dbReference type="GO" id="GO:0005886">
    <property type="term" value="C:plasma membrane"/>
    <property type="evidence" value="ECO:0007669"/>
    <property type="project" value="UniProtKB-SubCell"/>
</dbReference>
<protein>
    <submittedName>
        <fullName evidence="10">MFS transporter, DHA2 family, lincomycin resistance protein</fullName>
    </submittedName>
</protein>
<proteinExistence type="inferred from homology"/>
<feature type="transmembrane region" description="Helical" evidence="8">
    <location>
        <begin position="213"/>
        <end position="235"/>
    </location>
</feature>
<dbReference type="PANTHER" id="PTHR42718">
    <property type="entry name" value="MAJOR FACILITATOR SUPERFAMILY MULTIDRUG TRANSPORTER MFSC"/>
    <property type="match status" value="1"/>
</dbReference>
<feature type="transmembrane region" description="Helical" evidence="8">
    <location>
        <begin position="279"/>
        <end position="307"/>
    </location>
</feature>
<evidence type="ECO:0000256" key="4">
    <source>
        <dbReference type="ARBA" id="ARBA00022475"/>
    </source>
</evidence>
<evidence type="ECO:0000256" key="3">
    <source>
        <dbReference type="ARBA" id="ARBA00022448"/>
    </source>
</evidence>
<dbReference type="GO" id="GO:0022857">
    <property type="term" value="F:transmembrane transporter activity"/>
    <property type="evidence" value="ECO:0007669"/>
    <property type="project" value="InterPro"/>
</dbReference>
<dbReference type="CDD" id="cd17503">
    <property type="entry name" value="MFS_LmrB_MDR_like"/>
    <property type="match status" value="1"/>
</dbReference>
<dbReference type="AlphaFoldDB" id="A0A1H8ZWW7"/>
<evidence type="ECO:0000313" key="10">
    <source>
        <dbReference type="EMBL" id="SEP68864.1"/>
    </source>
</evidence>
<evidence type="ECO:0000256" key="5">
    <source>
        <dbReference type="ARBA" id="ARBA00022692"/>
    </source>
</evidence>
<dbReference type="PROSITE" id="PS50850">
    <property type="entry name" value="MFS"/>
    <property type="match status" value="1"/>
</dbReference>
<evidence type="ECO:0000256" key="6">
    <source>
        <dbReference type="ARBA" id="ARBA00022989"/>
    </source>
</evidence>
<dbReference type="InterPro" id="IPR020846">
    <property type="entry name" value="MFS_dom"/>
</dbReference>
<keyword evidence="11" id="KW-1185">Reference proteome</keyword>
<keyword evidence="6 8" id="KW-1133">Transmembrane helix</keyword>
<dbReference type="NCBIfam" id="TIGR00711">
    <property type="entry name" value="efflux_EmrB"/>
    <property type="match status" value="1"/>
</dbReference>
<dbReference type="RefSeq" id="WP_232506039.1">
    <property type="nucleotide sequence ID" value="NZ_FOFA01000001.1"/>
</dbReference>
<sequence length="495" mass="51732">MTATSTPTTTTGAASAPPADVSTRAVIAILLVATFVVILNETIMNVALPRLMEDLDVNARTGQWLATVFMLTLAVVIPTTGFLLQRLTTRQVFVTAMILFSTGTLLAAVSPAFWLLLPARVVQASGTAMMLPLLITTILTLVPVERRGVVMGNVTVVISVAPAIGPTVSGVVLHFFPWRFMFILVLPIALGALFFGVKRLVNVGTPGAAKLDVLSVVLTVPAFGGIVYGLSQLGAEGPGGIPPLAFVGVGALALLVFGWRQSRLYRSDNPLLDLRSFKFPAFSISVALLCAAMLALFGMVILLPIYLQQVRGIGALETGLMLLPGGLVMGLLGPQVGKLYDRYGPRGLTLFGSVVLVISMWRLSTIDLSTPIWMLIAIHVLLSIGLAFLFTPGFTTGLNPLPPRLYSHGSAILSTLQQVAGAAGTALLVAVYSGHAAAQQASGVGAVDAELSGIRTAFGVAALISISTVVLAAFMHNAKRPEGAEAPEGSAVAHH</sequence>
<dbReference type="SUPFAM" id="SSF103473">
    <property type="entry name" value="MFS general substrate transporter"/>
    <property type="match status" value="1"/>
</dbReference>
<keyword evidence="7 8" id="KW-0472">Membrane</keyword>
<feature type="transmembrane region" description="Helical" evidence="8">
    <location>
        <begin position="122"/>
        <end position="142"/>
    </location>
</feature>
<feature type="transmembrane region" description="Helical" evidence="8">
    <location>
        <begin position="241"/>
        <end position="259"/>
    </location>
</feature>